<dbReference type="Gene3D" id="3.30.700.10">
    <property type="entry name" value="Glycoprotein, Type 4 Pilin"/>
    <property type="match status" value="1"/>
</dbReference>
<dbReference type="EMBL" id="MGEH01000016">
    <property type="protein sequence ID" value="OGL79194.1"/>
    <property type="molecule type" value="Genomic_DNA"/>
</dbReference>
<name>A0A1F7UN50_9BACT</name>
<dbReference type="InterPro" id="IPR045584">
    <property type="entry name" value="Pilin-like"/>
</dbReference>
<gene>
    <name evidence="2" type="ORF">A3E39_04800</name>
</gene>
<dbReference type="GO" id="GO:0015628">
    <property type="term" value="P:protein secretion by the type II secretion system"/>
    <property type="evidence" value="ECO:0007669"/>
    <property type="project" value="InterPro"/>
</dbReference>
<dbReference type="Pfam" id="PF07963">
    <property type="entry name" value="N_methyl"/>
    <property type="match status" value="1"/>
</dbReference>
<dbReference type="InterPro" id="IPR000983">
    <property type="entry name" value="Bac_GSPG_pilin"/>
</dbReference>
<dbReference type="PROSITE" id="PS00409">
    <property type="entry name" value="PROKAR_NTER_METHYL"/>
    <property type="match status" value="1"/>
</dbReference>
<proteinExistence type="predicted"/>
<dbReference type="AlphaFoldDB" id="A0A1F7UN50"/>
<keyword evidence="1" id="KW-0488">Methylation</keyword>
<comment type="caution">
    <text evidence="2">The sequence shown here is derived from an EMBL/GenBank/DDBJ whole genome shotgun (WGS) entry which is preliminary data.</text>
</comment>
<dbReference type="PRINTS" id="PR00813">
    <property type="entry name" value="BCTERIALGSPG"/>
</dbReference>
<reference evidence="2 3" key="1">
    <citation type="journal article" date="2016" name="Nat. Commun.">
        <title>Thousands of microbial genomes shed light on interconnected biogeochemical processes in an aquifer system.</title>
        <authorList>
            <person name="Anantharaman K."/>
            <person name="Brown C.T."/>
            <person name="Hug L.A."/>
            <person name="Sharon I."/>
            <person name="Castelle C.J."/>
            <person name="Probst A.J."/>
            <person name="Thomas B.C."/>
            <person name="Singh A."/>
            <person name="Wilkins M.J."/>
            <person name="Karaoz U."/>
            <person name="Brodie E.L."/>
            <person name="Williams K.H."/>
            <person name="Hubbard S.S."/>
            <person name="Banfield J.F."/>
        </authorList>
    </citation>
    <scope>NUCLEOTIDE SEQUENCE [LARGE SCALE GENOMIC DNA]</scope>
</reference>
<evidence type="ECO:0000313" key="2">
    <source>
        <dbReference type="EMBL" id="OGL79194.1"/>
    </source>
</evidence>
<dbReference type="Proteomes" id="UP000176603">
    <property type="component" value="Unassembled WGS sequence"/>
</dbReference>
<dbReference type="PANTHER" id="PTHR30093">
    <property type="entry name" value="GENERAL SECRETION PATHWAY PROTEIN G"/>
    <property type="match status" value="1"/>
</dbReference>
<sequence length="157" mass="15984">MSMRITRKGFTLIELLVVVAIIGLLATLAVVALGNARAKSRDAKRVSDVTSMIKALAAMDTDQILLEACGVTGGTVAIDVSTCTPLTYINFAAIKDPSTPGTACLKTGSASTCQPSITNAAGIAEPSAADFKIYFYLESGASGLSAGAHTGTPTGLQ</sequence>
<evidence type="ECO:0000313" key="3">
    <source>
        <dbReference type="Proteomes" id="UP000176603"/>
    </source>
</evidence>
<protein>
    <recommendedName>
        <fullName evidence="4">Type II secretion system protein GspG C-terminal domain-containing protein</fullName>
    </recommendedName>
</protein>
<evidence type="ECO:0008006" key="4">
    <source>
        <dbReference type="Google" id="ProtNLM"/>
    </source>
</evidence>
<dbReference type="STRING" id="1802399.A3E39_04800"/>
<evidence type="ECO:0000256" key="1">
    <source>
        <dbReference type="ARBA" id="ARBA00022481"/>
    </source>
</evidence>
<dbReference type="NCBIfam" id="TIGR02532">
    <property type="entry name" value="IV_pilin_GFxxxE"/>
    <property type="match status" value="1"/>
</dbReference>
<organism evidence="2 3">
    <name type="scientific">Candidatus Uhrbacteria bacterium RIFCSPHIGHO2_12_FULL_60_25</name>
    <dbReference type="NCBI Taxonomy" id="1802399"/>
    <lineage>
        <taxon>Bacteria</taxon>
        <taxon>Candidatus Uhriibacteriota</taxon>
    </lineage>
</organism>
<dbReference type="GO" id="GO:0015627">
    <property type="term" value="C:type II protein secretion system complex"/>
    <property type="evidence" value="ECO:0007669"/>
    <property type="project" value="InterPro"/>
</dbReference>
<accession>A0A1F7UN50</accession>
<dbReference type="SUPFAM" id="SSF54523">
    <property type="entry name" value="Pili subunits"/>
    <property type="match status" value="1"/>
</dbReference>
<dbReference type="InterPro" id="IPR012902">
    <property type="entry name" value="N_methyl_site"/>
</dbReference>